<feature type="signal peptide" evidence="2">
    <location>
        <begin position="1"/>
        <end position="22"/>
    </location>
</feature>
<dbReference type="SUPFAM" id="SSF49899">
    <property type="entry name" value="Concanavalin A-like lectins/glucanases"/>
    <property type="match status" value="6"/>
</dbReference>
<dbReference type="EnsemblMetazoa" id="XM_030976960">
    <property type="protein sequence ID" value="XP_030832820"/>
    <property type="gene ID" value="LOC100892904"/>
</dbReference>
<feature type="domain" description="MAM" evidence="3">
    <location>
        <begin position="914"/>
        <end position="1086"/>
    </location>
</feature>
<feature type="domain" description="MAM" evidence="3">
    <location>
        <begin position="199"/>
        <end position="369"/>
    </location>
</feature>
<evidence type="ECO:0000313" key="5">
    <source>
        <dbReference type="Proteomes" id="UP000007110"/>
    </source>
</evidence>
<evidence type="ECO:0000256" key="2">
    <source>
        <dbReference type="SAM" id="SignalP"/>
    </source>
</evidence>
<dbReference type="OrthoDB" id="8847287at2759"/>
<dbReference type="Proteomes" id="UP000007110">
    <property type="component" value="Unassembled WGS sequence"/>
</dbReference>
<dbReference type="Gene3D" id="2.60.120.200">
    <property type="match status" value="6"/>
</dbReference>
<dbReference type="PROSITE" id="PS50060">
    <property type="entry name" value="MAM_2"/>
    <property type="match status" value="6"/>
</dbReference>
<feature type="domain" description="MAM" evidence="3">
    <location>
        <begin position="31"/>
        <end position="196"/>
    </location>
</feature>
<reference evidence="5" key="1">
    <citation type="submission" date="2015-02" db="EMBL/GenBank/DDBJ databases">
        <title>Genome sequencing for Strongylocentrotus purpuratus.</title>
        <authorList>
            <person name="Murali S."/>
            <person name="Liu Y."/>
            <person name="Vee V."/>
            <person name="English A."/>
            <person name="Wang M."/>
            <person name="Skinner E."/>
            <person name="Han Y."/>
            <person name="Muzny D.M."/>
            <person name="Worley K.C."/>
            <person name="Gibbs R.A."/>
        </authorList>
    </citation>
    <scope>NUCLEOTIDE SEQUENCE</scope>
</reference>
<dbReference type="GeneID" id="100892904"/>
<feature type="transmembrane region" description="Helical" evidence="1">
    <location>
        <begin position="1099"/>
        <end position="1121"/>
    </location>
</feature>
<name>A0A7M7NBS3_STRPU</name>
<feature type="domain" description="MAM" evidence="3">
    <location>
        <begin position="742"/>
        <end position="909"/>
    </location>
</feature>
<dbReference type="InterPro" id="IPR000998">
    <property type="entry name" value="MAM_dom"/>
</dbReference>
<dbReference type="RefSeq" id="XP_030832820.1">
    <property type="nucleotide sequence ID" value="XM_030976960.1"/>
</dbReference>
<keyword evidence="1" id="KW-0812">Transmembrane</keyword>
<dbReference type="OMA" id="LNRWIRI"/>
<evidence type="ECO:0000313" key="4">
    <source>
        <dbReference type="EnsemblMetazoa" id="XP_030832820"/>
    </source>
</evidence>
<dbReference type="InParanoid" id="A0A7M7NBS3"/>
<dbReference type="AlphaFoldDB" id="A0A7M7NBS3"/>
<dbReference type="PANTHER" id="PTHR23282">
    <property type="entry name" value="APICAL ENDOSOMAL GLYCOPROTEIN PRECURSOR"/>
    <property type="match status" value="1"/>
</dbReference>
<feature type="chain" id="PRO_5029676036" description="MAM domain-containing protein" evidence="2">
    <location>
        <begin position="23"/>
        <end position="1167"/>
    </location>
</feature>
<proteinExistence type="predicted"/>
<organism evidence="4 5">
    <name type="scientific">Strongylocentrotus purpuratus</name>
    <name type="common">Purple sea urchin</name>
    <dbReference type="NCBI Taxonomy" id="7668"/>
    <lineage>
        <taxon>Eukaryota</taxon>
        <taxon>Metazoa</taxon>
        <taxon>Echinodermata</taxon>
        <taxon>Eleutherozoa</taxon>
        <taxon>Echinozoa</taxon>
        <taxon>Echinoidea</taxon>
        <taxon>Euechinoidea</taxon>
        <taxon>Echinacea</taxon>
        <taxon>Camarodonta</taxon>
        <taxon>Echinidea</taxon>
        <taxon>Strongylocentrotidae</taxon>
        <taxon>Strongylocentrotus</taxon>
    </lineage>
</organism>
<dbReference type="SMART" id="SM00137">
    <property type="entry name" value="MAM"/>
    <property type="match status" value="6"/>
</dbReference>
<dbReference type="GO" id="GO:0016020">
    <property type="term" value="C:membrane"/>
    <property type="evidence" value="ECO:0007669"/>
    <property type="project" value="InterPro"/>
</dbReference>
<dbReference type="Pfam" id="PF00629">
    <property type="entry name" value="MAM"/>
    <property type="match status" value="6"/>
</dbReference>
<accession>A0A7M7NBS3</accession>
<keyword evidence="1" id="KW-1133">Transmembrane helix</keyword>
<feature type="domain" description="MAM" evidence="3">
    <location>
        <begin position="379"/>
        <end position="544"/>
    </location>
</feature>
<protein>
    <recommendedName>
        <fullName evidence="3">MAM domain-containing protein</fullName>
    </recommendedName>
</protein>
<dbReference type="PANTHER" id="PTHR23282:SF146">
    <property type="entry name" value="RT07201P-RELATED"/>
    <property type="match status" value="1"/>
</dbReference>
<dbReference type="KEGG" id="spu:100892904"/>
<keyword evidence="1" id="KW-0472">Membrane</keyword>
<evidence type="ECO:0000256" key="1">
    <source>
        <dbReference type="SAM" id="Phobius"/>
    </source>
</evidence>
<sequence length="1167" mass="130444">MNVIMLCIALLLLCTMSSHSLAQNVQQTLLVDVDFETSTMGGFTQSRIDQYDWQRRTGRNQMHVNGPAVDHSTTTSTGHFMFVNTVSWRSGSKAELYSPELPASDSNRCVRYYFYMTGITPGSLTVRVKSGTGYNMTSHVVGRQMGDKGQAWNRGMAKLPPIDKSYQITFEATSDNAIGGEIAIDDVQILNSDCPSDEFQCSFESPDLCGMIQDSTDDGNLVYANGKTDSFYTGPSFDHTFRNTSGHYVFMEATPLGRNQTVRLITPTLRGVPSDQEAHCLVFWYHMFGMAVDSLAVYLLDATQKVSSLVSTEPLWILRGNRGNRWRATEASITMRTDYKIVFQFTRGVRYDGDIAIDDVIVTSYACPGDHVYANVSSVSCEFEEADICHYIQDRSKDTEDWQWGNGQTYIDFTGPSVDHTRGDELGFYLYFERSVGGGDDARISSPPIQPQRASSCVEFWYHMYGTDVNALIVYINRLEGDLADRPVWNKTGNQGDKWNRAELMVPASLYPLHLVFHAVGGTQFRDNIAIDDIRLFESAECPEVSSETPMDEPIPPLVRRVECTFEHGLCNLTQETNDVFDWTLGHGPDTTQDTDNTMVDHTYANTTGTYAFIDTSQRFLRTNDKARLKSPLIAPSPYPRCFTFYYFMASTYADFLNVYIVSYGGTESFDPQFVIYGRQEAKWLKAMVTIEPSMTTTIYVMIEGVIGPRTSRGDIAIDDVRLENNGCNVPETKNPSLPLSANCDFEFDRGCDYIQAKTDDFDWVRHRGRTDTADTGPLVDHTKGTAEGFYFYAEASQPQRPGNRAAFLTPPIVGNSQPMCLRFFYHMNGVDTGSLRVSMVLPGHQTGSTGLEILRLYGQKMTSWLPANIDVIEVDGPLQIKFEAVIGKSFRSDIAVDDITFLRRPCGGLPSESLCDFEKGLHDCNYQESGGPSIYFQWSWYDSTTPSVPALQMLDSLTEDGTRDSFLFLIVGEKPLSSGSTSNISSPFLNGVSFLGHCIAFNYAVIGSGELQLSVFVEGENGSTTLLRELDISGKWKRATIPLRVDDSYNPFKITFMAQLNNKVDTDIEAIALDDIAITVGVCKTGNILQIEGKHIPVLALALLLVISVLALIIVCFLWIRRRHRSPFPVMFLQRRQSDEHPITMSLANNESTLDTTCTSIDEYRS</sequence>
<feature type="domain" description="MAM" evidence="3">
    <location>
        <begin position="562"/>
        <end position="730"/>
    </location>
</feature>
<keyword evidence="2" id="KW-0732">Signal</keyword>
<dbReference type="PRINTS" id="PR00020">
    <property type="entry name" value="MAMDOMAIN"/>
</dbReference>
<evidence type="ECO:0000259" key="3">
    <source>
        <dbReference type="PROSITE" id="PS50060"/>
    </source>
</evidence>
<dbReference type="CDD" id="cd06263">
    <property type="entry name" value="MAM"/>
    <property type="match status" value="5"/>
</dbReference>
<dbReference type="InterPro" id="IPR013320">
    <property type="entry name" value="ConA-like_dom_sf"/>
</dbReference>
<reference evidence="4" key="2">
    <citation type="submission" date="2021-01" db="UniProtKB">
        <authorList>
            <consortium name="EnsemblMetazoa"/>
        </authorList>
    </citation>
    <scope>IDENTIFICATION</scope>
</reference>
<dbReference type="InterPro" id="IPR051560">
    <property type="entry name" value="MAM_domain-containing"/>
</dbReference>
<keyword evidence="5" id="KW-1185">Reference proteome</keyword>